<dbReference type="EMBL" id="BTSY01000004">
    <property type="protein sequence ID" value="GMT25852.1"/>
    <property type="molecule type" value="Genomic_DNA"/>
</dbReference>
<gene>
    <name evidence="2" type="ORF">PFISCL1PPCAC_17141</name>
    <name evidence="3" type="ORF">PFISCL1PPCAC_17142</name>
    <name evidence="4" type="ORF">PFISCL1PPCAC_17149</name>
</gene>
<evidence type="ECO:0000256" key="1">
    <source>
        <dbReference type="SAM" id="SignalP"/>
    </source>
</evidence>
<dbReference type="EMBL" id="BTSY01000004">
    <property type="protein sequence ID" value="GMT25844.1"/>
    <property type="molecule type" value="Genomic_DNA"/>
</dbReference>
<feature type="signal peptide" evidence="1">
    <location>
        <begin position="1"/>
        <end position="22"/>
    </location>
</feature>
<evidence type="ECO:0000313" key="5">
    <source>
        <dbReference type="Proteomes" id="UP001432322"/>
    </source>
</evidence>
<organism evidence="2 5">
    <name type="scientific">Pristionchus fissidentatus</name>
    <dbReference type="NCBI Taxonomy" id="1538716"/>
    <lineage>
        <taxon>Eukaryota</taxon>
        <taxon>Metazoa</taxon>
        <taxon>Ecdysozoa</taxon>
        <taxon>Nematoda</taxon>
        <taxon>Chromadorea</taxon>
        <taxon>Rhabditida</taxon>
        <taxon>Rhabditina</taxon>
        <taxon>Diplogasteromorpha</taxon>
        <taxon>Diplogasteroidea</taxon>
        <taxon>Neodiplogasteridae</taxon>
        <taxon>Pristionchus</taxon>
    </lineage>
</organism>
<keyword evidence="5" id="KW-1185">Reference proteome</keyword>
<evidence type="ECO:0000313" key="3">
    <source>
        <dbReference type="EMBL" id="GMT25845.1"/>
    </source>
</evidence>
<dbReference type="EMBL" id="BTSY01000004">
    <property type="protein sequence ID" value="GMT25845.1"/>
    <property type="molecule type" value="Genomic_DNA"/>
</dbReference>
<accession>A0AAV5W521</accession>
<dbReference type="Proteomes" id="UP001432322">
    <property type="component" value="Unassembled WGS sequence"/>
</dbReference>
<reference evidence="2" key="1">
    <citation type="submission" date="2023-10" db="EMBL/GenBank/DDBJ databases">
        <title>Genome assembly of Pristionchus species.</title>
        <authorList>
            <person name="Yoshida K."/>
            <person name="Sommer R.J."/>
        </authorList>
    </citation>
    <scope>NUCLEOTIDE SEQUENCE</scope>
    <source>
        <strain evidence="2">RS5133</strain>
    </source>
</reference>
<proteinExistence type="predicted"/>
<protein>
    <submittedName>
        <fullName evidence="2">Uncharacterized protein</fullName>
    </submittedName>
</protein>
<feature type="chain" id="PRO_5044714756" evidence="1">
    <location>
        <begin position="23"/>
        <end position="111"/>
    </location>
</feature>
<name>A0AAV5W521_9BILA</name>
<evidence type="ECO:0000313" key="2">
    <source>
        <dbReference type="EMBL" id="GMT25844.1"/>
    </source>
</evidence>
<evidence type="ECO:0000313" key="4">
    <source>
        <dbReference type="EMBL" id="GMT25852.1"/>
    </source>
</evidence>
<sequence>MLPLSSRLFIFSIIRLLFPSQGCLFFPLSNGLLKRSRADVTYIIAPSQRSDLPFPDSSHAAELSLRAFSAGFEREGLQIRRIYEPEMVRLEEIDERAVGMFVHVNDFFLDT</sequence>
<dbReference type="AlphaFoldDB" id="A0AAV5W521"/>
<keyword evidence="1" id="KW-0732">Signal</keyword>
<comment type="caution">
    <text evidence="2">The sequence shown here is derived from an EMBL/GenBank/DDBJ whole genome shotgun (WGS) entry which is preliminary data.</text>
</comment>